<comment type="caution">
    <text evidence="2">The sequence shown here is derived from an EMBL/GenBank/DDBJ whole genome shotgun (WGS) entry which is preliminary data.</text>
</comment>
<evidence type="ECO:0000256" key="1">
    <source>
        <dbReference type="SAM" id="SignalP"/>
    </source>
</evidence>
<reference evidence="2" key="1">
    <citation type="submission" date="2021-07" db="EMBL/GenBank/DDBJ databases">
        <authorList>
            <person name="Durling M."/>
        </authorList>
    </citation>
    <scope>NUCLEOTIDE SEQUENCE</scope>
</reference>
<proteinExistence type="predicted"/>
<evidence type="ECO:0000313" key="2">
    <source>
        <dbReference type="EMBL" id="CAG8949752.1"/>
    </source>
</evidence>
<organism evidence="2 3">
    <name type="scientific">Hymenoscyphus fraxineus</name>
    <dbReference type="NCBI Taxonomy" id="746836"/>
    <lineage>
        <taxon>Eukaryota</taxon>
        <taxon>Fungi</taxon>
        <taxon>Dikarya</taxon>
        <taxon>Ascomycota</taxon>
        <taxon>Pezizomycotina</taxon>
        <taxon>Leotiomycetes</taxon>
        <taxon>Helotiales</taxon>
        <taxon>Helotiaceae</taxon>
        <taxon>Hymenoscyphus</taxon>
    </lineage>
</organism>
<accession>A0A9N9KQH3</accession>
<dbReference type="EMBL" id="CAJVRL010000025">
    <property type="protein sequence ID" value="CAG8949752.1"/>
    <property type="molecule type" value="Genomic_DNA"/>
</dbReference>
<keyword evidence="1" id="KW-0732">Signal</keyword>
<feature type="signal peptide" evidence="1">
    <location>
        <begin position="1"/>
        <end position="19"/>
    </location>
</feature>
<dbReference type="OrthoDB" id="4611802at2759"/>
<protein>
    <submittedName>
        <fullName evidence="2">Uncharacterized protein</fullName>
    </submittedName>
</protein>
<feature type="chain" id="PRO_5040489903" evidence="1">
    <location>
        <begin position="20"/>
        <end position="79"/>
    </location>
</feature>
<dbReference type="AlphaFoldDB" id="A0A9N9KQH3"/>
<sequence>MQFTTATVFLAALIAGVSAVPHPPTCTFGQYECADPAHFNGIVQCGYASDNTLQKLKIGDCPTNTHCGYIGDVPYCLAN</sequence>
<keyword evidence="3" id="KW-1185">Reference proteome</keyword>
<dbReference type="Proteomes" id="UP000696280">
    <property type="component" value="Unassembled WGS sequence"/>
</dbReference>
<gene>
    <name evidence="2" type="ORF">HYFRA_00004074</name>
</gene>
<name>A0A9N9KQH3_9HELO</name>
<evidence type="ECO:0000313" key="3">
    <source>
        <dbReference type="Proteomes" id="UP000696280"/>
    </source>
</evidence>